<keyword evidence="4" id="KW-1185">Reference proteome</keyword>
<comment type="similarity">
    <text evidence="1">Belongs to the glutathione peroxidase family.</text>
</comment>
<sequence>MEFECTRFKAEYPIFYKVDDNDSNVAPTYKFLKSSKYGLFGDGPKWNFTKFLVDRNGNIVDRYAPTTSPKNIEKDVKKLLGIQK</sequence>
<keyword evidence="3" id="KW-0560">Oxidoreductase</keyword>
<organism evidence="4 5">
    <name type="scientific">Spinacia oleracea</name>
    <name type="common">Spinach</name>
    <dbReference type="NCBI Taxonomy" id="3562"/>
    <lineage>
        <taxon>Eukaryota</taxon>
        <taxon>Viridiplantae</taxon>
        <taxon>Streptophyta</taxon>
        <taxon>Embryophyta</taxon>
        <taxon>Tracheophyta</taxon>
        <taxon>Spermatophyta</taxon>
        <taxon>Magnoliopsida</taxon>
        <taxon>eudicotyledons</taxon>
        <taxon>Gunneridae</taxon>
        <taxon>Pentapetalae</taxon>
        <taxon>Caryophyllales</taxon>
        <taxon>Chenopodiaceae</taxon>
        <taxon>Chenopodioideae</taxon>
        <taxon>Anserineae</taxon>
        <taxon>Spinacia</taxon>
    </lineage>
</organism>
<proteinExistence type="inferred from homology"/>
<dbReference type="PROSITE" id="PS51355">
    <property type="entry name" value="GLUTATHIONE_PEROXID_3"/>
    <property type="match status" value="1"/>
</dbReference>
<accession>A0ABM3QVV3</accession>
<dbReference type="GO" id="GO:0004601">
    <property type="term" value="F:peroxidase activity"/>
    <property type="evidence" value="ECO:0007669"/>
    <property type="project" value="UniProtKB-KW"/>
</dbReference>
<evidence type="ECO:0000256" key="3">
    <source>
        <dbReference type="ARBA" id="ARBA00023002"/>
    </source>
</evidence>
<evidence type="ECO:0000256" key="2">
    <source>
        <dbReference type="ARBA" id="ARBA00022559"/>
    </source>
</evidence>
<protein>
    <submittedName>
        <fullName evidence="5">Probable phospholipid hydroperoxide glutathione peroxidase</fullName>
    </submittedName>
</protein>
<reference evidence="4" key="1">
    <citation type="journal article" date="2021" name="Nat. Commun.">
        <title>Genomic analyses provide insights into spinach domestication and the genetic basis of agronomic traits.</title>
        <authorList>
            <person name="Cai X."/>
            <person name="Sun X."/>
            <person name="Xu C."/>
            <person name="Sun H."/>
            <person name="Wang X."/>
            <person name="Ge C."/>
            <person name="Zhang Z."/>
            <person name="Wang Q."/>
            <person name="Fei Z."/>
            <person name="Jiao C."/>
            <person name="Wang Q."/>
        </authorList>
    </citation>
    <scope>NUCLEOTIDE SEQUENCE [LARGE SCALE GENOMIC DNA]</scope>
    <source>
        <strain evidence="4">cv. Varoflay</strain>
    </source>
</reference>
<evidence type="ECO:0000313" key="5">
    <source>
        <dbReference type="RefSeq" id="XP_056687495.1"/>
    </source>
</evidence>
<name>A0ABM3QVV3_SPIOL</name>
<dbReference type="Proteomes" id="UP000813463">
    <property type="component" value="Chromosome 6"/>
</dbReference>
<evidence type="ECO:0000256" key="1">
    <source>
        <dbReference type="ARBA" id="ARBA00006926"/>
    </source>
</evidence>
<evidence type="ECO:0000313" key="4">
    <source>
        <dbReference type="Proteomes" id="UP000813463"/>
    </source>
</evidence>
<dbReference type="PANTHER" id="PTHR11592">
    <property type="entry name" value="GLUTATHIONE PEROXIDASE"/>
    <property type="match status" value="1"/>
</dbReference>
<dbReference type="SUPFAM" id="SSF52833">
    <property type="entry name" value="Thioredoxin-like"/>
    <property type="match status" value="1"/>
</dbReference>
<dbReference type="PANTHER" id="PTHR11592:SF118">
    <property type="entry name" value="PHOSPHOLIPID HYDROPEROXIDE GLUTATHIONE PEROXIDASE 6, MITOCHONDRIAL-RELATED"/>
    <property type="match status" value="1"/>
</dbReference>
<dbReference type="InterPro" id="IPR036249">
    <property type="entry name" value="Thioredoxin-like_sf"/>
</dbReference>
<keyword evidence="2 5" id="KW-0575">Peroxidase</keyword>
<dbReference type="Gene3D" id="3.40.30.10">
    <property type="entry name" value="Glutaredoxin"/>
    <property type="match status" value="1"/>
</dbReference>
<dbReference type="InterPro" id="IPR000889">
    <property type="entry name" value="Glutathione_peroxidase"/>
</dbReference>
<dbReference type="RefSeq" id="XP_056687495.1">
    <property type="nucleotide sequence ID" value="XM_056831517.1"/>
</dbReference>
<gene>
    <name evidence="5" type="primary">LOC110785829</name>
</gene>
<dbReference type="GeneID" id="110785829"/>
<reference evidence="5" key="2">
    <citation type="submission" date="2025-08" db="UniProtKB">
        <authorList>
            <consortium name="RefSeq"/>
        </authorList>
    </citation>
    <scope>IDENTIFICATION</scope>
    <source>
        <tissue evidence="5">Leaf</tissue>
    </source>
</reference>